<gene>
    <name evidence="2" type="ORF">K239x_54790</name>
</gene>
<dbReference type="EMBL" id="CP036526">
    <property type="protein sequence ID" value="QDT13461.1"/>
    <property type="molecule type" value="Genomic_DNA"/>
</dbReference>
<evidence type="ECO:0000313" key="2">
    <source>
        <dbReference type="EMBL" id="QDT13461.1"/>
    </source>
</evidence>
<dbReference type="OrthoDB" id="1340569at2"/>
<dbReference type="AlphaFoldDB" id="A0A517P269"/>
<evidence type="ECO:0000256" key="1">
    <source>
        <dbReference type="SAM" id="MobiDB-lite"/>
    </source>
</evidence>
<protein>
    <submittedName>
        <fullName evidence="2">Uncharacterized protein</fullName>
    </submittedName>
</protein>
<dbReference type="Proteomes" id="UP000319817">
    <property type="component" value="Chromosome"/>
</dbReference>
<accession>A0A517P269</accession>
<dbReference type="RefSeq" id="WP_145421186.1">
    <property type="nucleotide sequence ID" value="NZ_CP036526.1"/>
</dbReference>
<feature type="region of interest" description="Disordered" evidence="1">
    <location>
        <begin position="1"/>
        <end position="20"/>
    </location>
</feature>
<evidence type="ECO:0000313" key="3">
    <source>
        <dbReference type="Proteomes" id="UP000319817"/>
    </source>
</evidence>
<reference evidence="2 3" key="1">
    <citation type="submission" date="2019-02" db="EMBL/GenBank/DDBJ databases">
        <title>Deep-cultivation of Planctomycetes and their phenomic and genomic characterization uncovers novel biology.</title>
        <authorList>
            <person name="Wiegand S."/>
            <person name="Jogler M."/>
            <person name="Boedeker C."/>
            <person name="Pinto D."/>
            <person name="Vollmers J."/>
            <person name="Rivas-Marin E."/>
            <person name="Kohn T."/>
            <person name="Peeters S.H."/>
            <person name="Heuer A."/>
            <person name="Rast P."/>
            <person name="Oberbeckmann S."/>
            <person name="Bunk B."/>
            <person name="Jeske O."/>
            <person name="Meyerdierks A."/>
            <person name="Storesund J.E."/>
            <person name="Kallscheuer N."/>
            <person name="Luecker S."/>
            <person name="Lage O.M."/>
            <person name="Pohl T."/>
            <person name="Merkel B.J."/>
            <person name="Hornburger P."/>
            <person name="Mueller R.-W."/>
            <person name="Bruemmer F."/>
            <person name="Labrenz M."/>
            <person name="Spormann A.M."/>
            <person name="Op den Camp H."/>
            <person name="Overmann J."/>
            <person name="Amann R."/>
            <person name="Jetten M.S.M."/>
            <person name="Mascher T."/>
            <person name="Medema M.H."/>
            <person name="Devos D.P."/>
            <person name="Kaster A.-K."/>
            <person name="Ovreas L."/>
            <person name="Rohde M."/>
            <person name="Galperin M.Y."/>
            <person name="Jogler C."/>
        </authorList>
    </citation>
    <scope>NUCLEOTIDE SEQUENCE [LARGE SCALE GENOMIC DNA]</scope>
    <source>
        <strain evidence="2 3">K23_9</strain>
    </source>
</reference>
<proteinExistence type="predicted"/>
<name>A0A517P269_9BACT</name>
<keyword evidence="3" id="KW-1185">Reference proteome</keyword>
<sequence length="647" mass="72830">MTDDTEINSPRLPRQTPEAQRREQLRIALRKLGVLVDDDDSDEQRSNRLLNMLSDDVAESGVLQSLFPNCVDNLHDSLGMVSSLVGYDSGTRQAIAKLWLAAIHQLASTDRMSLLDEFVDQKSNYLFNLLPSVPALLKELDVPAEYLLTWLERLLTVIGNDGAQSDYWSGLRTLAVDRTFDSLDIAERAVQCPTTERLRIASFLLGLLRTESLGKEAEQCRFDALDQTMRESDDPEMRRSWHWSWPTMASDQGISNAHVEALIVRADRGEHNDRDCLTRVFCSLLSYEKLSQKLHDRLLVWIDLQAEKIVDAEAKHSIASAARLDRAAVDGDAATVRPLNWIVQIQPVPLDALGTWHVIECALVDSIKDKYTFSETFKSLATANGSALLKLFQQPCTFDRLLREIEKMNATTMISELIVYPERAARRVGLALFDRVGSRQIAKRPLKKASDEIIQMVFYELQCLVLEPKAAARLMWSIKPRFEQMGNEMLEEYVDLLEMQVRNYPGSLLKELKRLAKDDSLVGGVVDAFEELVEATAASRQSGVANIRVAGARRGAILHKRKMDRDVRRSMGEHSVLIDLCKNIKVLYGNSLGQYVDGTMTEATPFHSTTSSFEMPIVEFSDPEGMALRRIRAATMIDQIAGRETDG</sequence>
<organism evidence="2 3">
    <name type="scientific">Stieleria marina</name>
    <dbReference type="NCBI Taxonomy" id="1930275"/>
    <lineage>
        <taxon>Bacteria</taxon>
        <taxon>Pseudomonadati</taxon>
        <taxon>Planctomycetota</taxon>
        <taxon>Planctomycetia</taxon>
        <taxon>Pirellulales</taxon>
        <taxon>Pirellulaceae</taxon>
        <taxon>Stieleria</taxon>
    </lineage>
</organism>